<dbReference type="GO" id="GO:0016705">
    <property type="term" value="F:oxidoreductase activity, acting on paired donors, with incorporation or reduction of molecular oxygen"/>
    <property type="evidence" value="ECO:0007669"/>
    <property type="project" value="InterPro"/>
</dbReference>
<evidence type="ECO:0000256" key="4">
    <source>
        <dbReference type="ARBA" id="ARBA00004406"/>
    </source>
</evidence>
<evidence type="ECO:0000256" key="5">
    <source>
        <dbReference type="ARBA" id="ARBA00010617"/>
    </source>
</evidence>
<keyword evidence="16" id="KW-0812">Transmembrane</keyword>
<dbReference type="PANTHER" id="PTHR24291:SF189">
    <property type="entry name" value="CYTOCHROME P450 4C3-RELATED"/>
    <property type="match status" value="1"/>
</dbReference>
<gene>
    <name evidence="18" type="primary">LOC107223823</name>
</gene>
<dbReference type="CDD" id="cd20628">
    <property type="entry name" value="CYP4"/>
    <property type="match status" value="1"/>
</dbReference>
<sequence>MDPLTAAICVVACFIFYNIINVAIQLLLIGPLSDYAPKSEGPRTLPFIGVAYLTLGGTEVTLKRILEVGKAYPPCFKTSLGNISIFVTVIPEQLKVLILSSKTTEKNEFYDFGRPWLGDGLITASGSVWNVHRKLIQPSFNHMILKSYVNTFAAQSSIMAKKLERHLDGPEFQIHKYLSLCTLDVICETAMGIKLEAQTSESCDFGEVVENVISGLVKRITSPWLYLDFIFYRTQLGKEQQKNIKFLHEFSDNIIREKKKEIHQRTRQRESADNEQVADSSSTHFETLIDGLLKLSNDNKILTDKAVREQVDTMMTAGSDTSAITASFLMMMLASHPDVQEKVYQELTGIFGGDSAYDDSGELQITPEALSSMIYMERVIKETMRLFPVAPVIFRKLTDDLDLDQYTLLKGSTVALNIIGVHRSEKYWTDPLTFDPDRFLPERFANQRPFSYLPFSGGARNCIGSKYAMMFLKTIAATILWKYVIRQDNVIPDKDVRIKIEFLLRPVIPISVRIERRTRKHDFA</sequence>
<dbReference type="Gene3D" id="1.10.630.10">
    <property type="entry name" value="Cytochrome P450"/>
    <property type="match status" value="1"/>
</dbReference>
<name>A0A6J0BXX5_NEOLC</name>
<dbReference type="KEGG" id="nlo:107223823"/>
<dbReference type="GO" id="GO:0004497">
    <property type="term" value="F:monooxygenase activity"/>
    <property type="evidence" value="ECO:0007669"/>
    <property type="project" value="UniProtKB-KW"/>
</dbReference>
<comment type="subcellular location">
    <subcellularLocation>
        <location evidence="4">Endoplasmic reticulum membrane</location>
        <topology evidence="4">Peripheral membrane protein</topology>
    </subcellularLocation>
    <subcellularLocation>
        <location evidence="3">Microsome membrane</location>
        <topology evidence="3">Peripheral membrane protein</topology>
    </subcellularLocation>
</comment>
<dbReference type="Pfam" id="PF00067">
    <property type="entry name" value="p450"/>
    <property type="match status" value="1"/>
</dbReference>
<keyword evidence="13 16" id="KW-0472">Membrane</keyword>
<dbReference type="OrthoDB" id="1470350at2759"/>
<keyword evidence="16" id="KW-1133">Transmembrane helix</keyword>
<feature type="transmembrane region" description="Helical" evidence="16">
    <location>
        <begin position="7"/>
        <end position="29"/>
    </location>
</feature>
<dbReference type="PANTHER" id="PTHR24291">
    <property type="entry name" value="CYTOCHROME P450 FAMILY 4"/>
    <property type="match status" value="1"/>
</dbReference>
<dbReference type="InParanoid" id="A0A6J0BXX5"/>
<dbReference type="InterPro" id="IPR001128">
    <property type="entry name" value="Cyt_P450"/>
</dbReference>
<comment type="function">
    <text evidence="2">May be involved in the metabolism of insect hormones and in the breakdown of synthetic insecticides.</text>
</comment>
<evidence type="ECO:0000256" key="1">
    <source>
        <dbReference type="ARBA" id="ARBA00001971"/>
    </source>
</evidence>
<evidence type="ECO:0000256" key="3">
    <source>
        <dbReference type="ARBA" id="ARBA00004174"/>
    </source>
</evidence>
<dbReference type="GeneID" id="107223823"/>
<dbReference type="PRINTS" id="PR00463">
    <property type="entry name" value="EP450I"/>
</dbReference>
<dbReference type="RefSeq" id="XP_015519127.1">
    <property type="nucleotide sequence ID" value="XM_015663641.2"/>
</dbReference>
<proteinExistence type="inferred from homology"/>
<keyword evidence="10 15" id="KW-0560">Oxidoreductase</keyword>
<evidence type="ECO:0000256" key="6">
    <source>
        <dbReference type="ARBA" id="ARBA00022617"/>
    </source>
</evidence>
<evidence type="ECO:0000256" key="13">
    <source>
        <dbReference type="ARBA" id="ARBA00023136"/>
    </source>
</evidence>
<evidence type="ECO:0000313" key="18">
    <source>
        <dbReference type="RefSeq" id="XP_015519127.1"/>
    </source>
</evidence>
<keyword evidence="8" id="KW-0256">Endoplasmic reticulum</keyword>
<dbReference type="SUPFAM" id="SSF48264">
    <property type="entry name" value="Cytochrome P450"/>
    <property type="match status" value="1"/>
</dbReference>
<evidence type="ECO:0000256" key="8">
    <source>
        <dbReference type="ARBA" id="ARBA00022824"/>
    </source>
</evidence>
<comment type="cofactor">
    <cofactor evidence="1 14">
        <name>heme</name>
        <dbReference type="ChEBI" id="CHEBI:30413"/>
    </cofactor>
</comment>
<keyword evidence="6 14" id="KW-0349">Heme</keyword>
<dbReference type="Proteomes" id="UP000829291">
    <property type="component" value="Chromosome 5"/>
</dbReference>
<dbReference type="InterPro" id="IPR017972">
    <property type="entry name" value="Cyt_P450_CS"/>
</dbReference>
<keyword evidence="7 14" id="KW-0479">Metal-binding</keyword>
<keyword evidence="11 14" id="KW-0408">Iron</keyword>
<reference evidence="18" key="1">
    <citation type="submission" date="2025-08" db="UniProtKB">
        <authorList>
            <consortium name="RefSeq"/>
        </authorList>
    </citation>
    <scope>IDENTIFICATION</scope>
    <source>
        <tissue evidence="18">Thorax and Abdomen</tissue>
    </source>
</reference>
<evidence type="ECO:0000256" key="14">
    <source>
        <dbReference type="PIRSR" id="PIRSR602401-1"/>
    </source>
</evidence>
<dbReference type="InterPro" id="IPR050196">
    <property type="entry name" value="Cytochrome_P450_Monoox"/>
</dbReference>
<dbReference type="FunCoup" id="A0A6J0BXX5">
    <property type="interactions" value="18"/>
</dbReference>
<evidence type="ECO:0000256" key="11">
    <source>
        <dbReference type="ARBA" id="ARBA00023004"/>
    </source>
</evidence>
<dbReference type="PRINTS" id="PR00385">
    <property type="entry name" value="P450"/>
</dbReference>
<comment type="similarity">
    <text evidence="5 15">Belongs to the cytochrome P450 family.</text>
</comment>
<evidence type="ECO:0000256" key="15">
    <source>
        <dbReference type="RuleBase" id="RU000461"/>
    </source>
</evidence>
<accession>A0A6J0BXX5</accession>
<evidence type="ECO:0000256" key="7">
    <source>
        <dbReference type="ARBA" id="ARBA00022723"/>
    </source>
</evidence>
<dbReference type="GO" id="GO:0005506">
    <property type="term" value="F:iron ion binding"/>
    <property type="evidence" value="ECO:0007669"/>
    <property type="project" value="InterPro"/>
</dbReference>
<evidence type="ECO:0000256" key="10">
    <source>
        <dbReference type="ARBA" id="ARBA00023002"/>
    </source>
</evidence>
<evidence type="ECO:0000256" key="16">
    <source>
        <dbReference type="SAM" id="Phobius"/>
    </source>
</evidence>
<evidence type="ECO:0000256" key="2">
    <source>
        <dbReference type="ARBA" id="ARBA00003690"/>
    </source>
</evidence>
<keyword evidence="9" id="KW-0492">Microsome</keyword>
<evidence type="ECO:0000313" key="17">
    <source>
        <dbReference type="Proteomes" id="UP000829291"/>
    </source>
</evidence>
<evidence type="ECO:0000256" key="12">
    <source>
        <dbReference type="ARBA" id="ARBA00023033"/>
    </source>
</evidence>
<feature type="binding site" description="axial binding residue" evidence="14">
    <location>
        <position position="462"/>
    </location>
    <ligand>
        <name>heme</name>
        <dbReference type="ChEBI" id="CHEBI:30413"/>
    </ligand>
    <ligandPart>
        <name>Fe</name>
        <dbReference type="ChEBI" id="CHEBI:18248"/>
    </ligandPart>
</feature>
<organism evidence="18">
    <name type="scientific">Neodiprion lecontei</name>
    <name type="common">Redheaded pine sawfly</name>
    <dbReference type="NCBI Taxonomy" id="441921"/>
    <lineage>
        <taxon>Eukaryota</taxon>
        <taxon>Metazoa</taxon>
        <taxon>Ecdysozoa</taxon>
        <taxon>Arthropoda</taxon>
        <taxon>Hexapoda</taxon>
        <taxon>Insecta</taxon>
        <taxon>Pterygota</taxon>
        <taxon>Neoptera</taxon>
        <taxon>Endopterygota</taxon>
        <taxon>Hymenoptera</taxon>
        <taxon>Tenthredinoidea</taxon>
        <taxon>Diprionidae</taxon>
        <taxon>Diprioninae</taxon>
        <taxon>Neodiprion</taxon>
    </lineage>
</organism>
<evidence type="ECO:0000256" key="9">
    <source>
        <dbReference type="ARBA" id="ARBA00022848"/>
    </source>
</evidence>
<protein>
    <submittedName>
        <fullName evidence="18">Cytochrome P450 4C1-like</fullName>
    </submittedName>
</protein>
<keyword evidence="17" id="KW-1185">Reference proteome</keyword>
<dbReference type="GO" id="GO:0005789">
    <property type="term" value="C:endoplasmic reticulum membrane"/>
    <property type="evidence" value="ECO:0007669"/>
    <property type="project" value="UniProtKB-SubCell"/>
</dbReference>
<dbReference type="InterPro" id="IPR036396">
    <property type="entry name" value="Cyt_P450_sf"/>
</dbReference>
<dbReference type="GO" id="GO:0020037">
    <property type="term" value="F:heme binding"/>
    <property type="evidence" value="ECO:0007669"/>
    <property type="project" value="InterPro"/>
</dbReference>
<dbReference type="PROSITE" id="PS00086">
    <property type="entry name" value="CYTOCHROME_P450"/>
    <property type="match status" value="1"/>
</dbReference>
<dbReference type="InterPro" id="IPR002401">
    <property type="entry name" value="Cyt_P450_E_grp-I"/>
</dbReference>
<keyword evidence="12 15" id="KW-0503">Monooxygenase</keyword>
<dbReference type="AlphaFoldDB" id="A0A6J0BXX5"/>